<gene>
    <name evidence="4" type="ORF">A0128_05390</name>
</gene>
<keyword evidence="5" id="KW-1185">Reference proteome</keyword>
<accession>A0A1D7UUT5</accession>
<dbReference type="GO" id="GO:0043856">
    <property type="term" value="F:anti-sigma factor antagonist activity"/>
    <property type="evidence" value="ECO:0007669"/>
    <property type="project" value="InterPro"/>
</dbReference>
<dbReference type="Pfam" id="PF01740">
    <property type="entry name" value="STAS"/>
    <property type="match status" value="1"/>
</dbReference>
<name>A0A1D7UUT5_9LEPT</name>
<dbReference type="InterPro" id="IPR036513">
    <property type="entry name" value="STAS_dom_sf"/>
</dbReference>
<dbReference type="CDD" id="cd07043">
    <property type="entry name" value="STAS_anti-anti-sigma_factors"/>
    <property type="match status" value="1"/>
</dbReference>
<evidence type="ECO:0000259" key="3">
    <source>
        <dbReference type="PROSITE" id="PS50801"/>
    </source>
</evidence>
<dbReference type="PANTHER" id="PTHR33495:SF2">
    <property type="entry name" value="ANTI-SIGMA FACTOR ANTAGONIST TM_1081-RELATED"/>
    <property type="match status" value="1"/>
</dbReference>
<dbReference type="Proteomes" id="UP000094197">
    <property type="component" value="Chromosome 1"/>
</dbReference>
<evidence type="ECO:0000313" key="5">
    <source>
        <dbReference type="Proteomes" id="UP000094197"/>
    </source>
</evidence>
<reference evidence="4 5" key="1">
    <citation type="submission" date="2016-04" db="EMBL/GenBank/DDBJ databases">
        <title>Complete genome seqeunce of Leptospira alstonii serovar Room22.</title>
        <authorList>
            <person name="Nally J.E."/>
            <person name="Bayles D.O."/>
            <person name="Hurley D."/>
            <person name="Fanning S."/>
            <person name="McMahon B.J."/>
            <person name="Arent Z."/>
        </authorList>
    </citation>
    <scope>NUCLEOTIDE SEQUENCE [LARGE SCALE GENOMIC DNA]</scope>
    <source>
        <strain evidence="4 5">GWTS #1</strain>
    </source>
</reference>
<dbReference type="EMBL" id="CP015217">
    <property type="protein sequence ID" value="AOP33328.1"/>
    <property type="molecule type" value="Genomic_DNA"/>
</dbReference>
<dbReference type="SUPFAM" id="SSF52091">
    <property type="entry name" value="SpoIIaa-like"/>
    <property type="match status" value="1"/>
</dbReference>
<dbReference type="OrthoDB" id="9793697at2"/>
<proteinExistence type="inferred from homology"/>
<feature type="domain" description="STAS" evidence="3">
    <location>
        <begin position="35"/>
        <end position="132"/>
    </location>
</feature>
<dbReference type="NCBIfam" id="TIGR00377">
    <property type="entry name" value="ant_ant_sig"/>
    <property type="match status" value="1"/>
</dbReference>
<dbReference type="PROSITE" id="PS50801">
    <property type="entry name" value="STAS"/>
    <property type="match status" value="1"/>
</dbReference>
<evidence type="ECO:0000256" key="2">
    <source>
        <dbReference type="RuleBase" id="RU003749"/>
    </source>
</evidence>
<evidence type="ECO:0000256" key="1">
    <source>
        <dbReference type="ARBA" id="ARBA00009013"/>
    </source>
</evidence>
<protein>
    <recommendedName>
        <fullName evidence="2">Anti-sigma factor antagonist</fullName>
    </recommendedName>
</protein>
<dbReference type="Gene3D" id="3.30.750.24">
    <property type="entry name" value="STAS domain"/>
    <property type="match status" value="1"/>
</dbReference>
<dbReference type="KEGG" id="laj:A0128_05390"/>
<sequence length="135" mass="14952">MVFENSKQNHSNKEMKISTQELSDFKSKVGSKCFIVKVSGEVNVFSSKHLKAAIEDILQYGNQKICVDLSDIAYLDSSGIAVFIGVSTLSRRKNSELILFGVSPQIDHIFEMVRVKPLFKIVGSVEEAVLEAARA</sequence>
<evidence type="ECO:0000313" key="4">
    <source>
        <dbReference type="EMBL" id="AOP33328.1"/>
    </source>
</evidence>
<comment type="similarity">
    <text evidence="1 2">Belongs to the anti-sigma-factor antagonist family.</text>
</comment>
<dbReference type="PANTHER" id="PTHR33495">
    <property type="entry name" value="ANTI-SIGMA FACTOR ANTAGONIST TM_1081-RELATED-RELATED"/>
    <property type="match status" value="1"/>
</dbReference>
<organism evidence="4 5">
    <name type="scientific">Leptospira tipperaryensis</name>
    <dbReference type="NCBI Taxonomy" id="2564040"/>
    <lineage>
        <taxon>Bacteria</taxon>
        <taxon>Pseudomonadati</taxon>
        <taxon>Spirochaetota</taxon>
        <taxon>Spirochaetia</taxon>
        <taxon>Leptospirales</taxon>
        <taxon>Leptospiraceae</taxon>
        <taxon>Leptospira</taxon>
    </lineage>
</organism>
<dbReference type="InterPro" id="IPR002645">
    <property type="entry name" value="STAS_dom"/>
</dbReference>
<dbReference type="AlphaFoldDB" id="A0A1D7UUT5"/>
<dbReference type="InterPro" id="IPR003658">
    <property type="entry name" value="Anti-sigma_ant"/>
</dbReference>